<keyword evidence="2" id="KW-1185">Reference proteome</keyword>
<protein>
    <submittedName>
        <fullName evidence="1">Uncharacterized protein</fullName>
    </submittedName>
</protein>
<evidence type="ECO:0000313" key="1">
    <source>
        <dbReference type="EMBL" id="QLQ33427.1"/>
    </source>
</evidence>
<dbReference type="Proteomes" id="UP000510621">
    <property type="component" value="Chromosome"/>
</dbReference>
<dbReference type="AlphaFoldDB" id="A0A7L6AWU3"/>
<proteinExistence type="predicted"/>
<sequence length="109" mass="11854">MLRSAVTVTGVGGSPSHAFTAPFSTLTTISTFTALTLSGNENSMYWESPPPLMDSTVVTQETLPSFDVWQSVDECIDLAQAETPNIRKIKKIGCIDLHMALKPPNKNKQ</sequence>
<evidence type="ECO:0000313" key="2">
    <source>
        <dbReference type="Proteomes" id="UP000510621"/>
    </source>
</evidence>
<dbReference type="KEGG" id="this:HZT40_19520"/>
<gene>
    <name evidence="1" type="ORF">HZT40_19520</name>
</gene>
<accession>A0A7L6AWU3</accession>
<dbReference type="EMBL" id="CP059265">
    <property type="protein sequence ID" value="QLQ33427.1"/>
    <property type="molecule type" value="Genomic_DNA"/>
</dbReference>
<reference evidence="1" key="1">
    <citation type="submission" date="2020-06" db="EMBL/GenBank/DDBJ databases">
        <title>Analysis procedures for assessing recovery of high quality, complete, closed genomes from Nanopore long read metagenome sequencing.</title>
        <authorList>
            <person name="Bessarab I."/>
            <person name="Arumugam K."/>
            <person name="Haryono M."/>
            <person name="Liu X."/>
            <person name="Roy S."/>
            <person name="Zuniga-Montanez R.E."/>
            <person name="Qiu G."/>
            <person name="Drautz-Moses D.I."/>
            <person name="Law Y.Y."/>
            <person name="Wuertz S."/>
            <person name="Lauro F.M."/>
            <person name="Huson D.H."/>
            <person name="Williams R.B."/>
        </authorList>
    </citation>
    <scope>NUCLEOTIDE SEQUENCE [LARGE SCALE GENOMIC DNA]</scope>
    <source>
        <strain evidence="1">SSD2</strain>
    </source>
</reference>
<organism evidence="1 2">
    <name type="scientific">Candidatus Thiothrix singaporensis</name>
    <dbReference type="NCBI Taxonomy" id="2799669"/>
    <lineage>
        <taxon>Bacteria</taxon>
        <taxon>Pseudomonadati</taxon>
        <taxon>Pseudomonadota</taxon>
        <taxon>Gammaproteobacteria</taxon>
        <taxon>Thiotrichales</taxon>
        <taxon>Thiotrichaceae</taxon>
        <taxon>Thiothrix</taxon>
    </lineage>
</organism>
<name>A0A7L6AWU3_9GAMM</name>